<dbReference type="CDD" id="cd05233">
    <property type="entry name" value="SDR_c"/>
    <property type="match status" value="1"/>
</dbReference>
<dbReference type="STRING" id="351607.Acel_0571"/>
<evidence type="ECO:0000313" key="2">
    <source>
        <dbReference type="EMBL" id="ABK52344.1"/>
    </source>
</evidence>
<proteinExistence type="inferred from homology"/>
<comment type="similarity">
    <text evidence="1">Belongs to the short-chain dehydrogenases/reductases (SDR) family.</text>
</comment>
<dbReference type="Gene3D" id="3.40.50.720">
    <property type="entry name" value="NAD(P)-binding Rossmann-like Domain"/>
    <property type="match status" value="1"/>
</dbReference>
<reference evidence="2 3" key="1">
    <citation type="journal article" date="2009" name="Genome Res.">
        <title>Complete genome of the cellulolytic thermophile Acidothermus cellulolyticus 11B provides insights into its ecophysiological and evolutionary adaptations.</title>
        <authorList>
            <person name="Barabote R.D."/>
            <person name="Xie G."/>
            <person name="Leu D.H."/>
            <person name="Normand P."/>
            <person name="Necsulea A."/>
            <person name="Daubin V."/>
            <person name="Medigue C."/>
            <person name="Adney W.S."/>
            <person name="Xu X.C."/>
            <person name="Lapidus A."/>
            <person name="Parales R.E."/>
            <person name="Detter C."/>
            <person name="Pujic P."/>
            <person name="Bruce D."/>
            <person name="Lavire C."/>
            <person name="Challacombe J.F."/>
            <person name="Brettin T.S."/>
            <person name="Berry A.M."/>
        </authorList>
    </citation>
    <scope>NUCLEOTIDE SEQUENCE [LARGE SCALE GENOMIC DNA]</scope>
    <source>
        <strain evidence="3">ATCC 43068 / DSM 8971 / 11B</strain>
    </source>
</reference>
<dbReference type="AlphaFoldDB" id="A0LSD4"/>
<dbReference type="SUPFAM" id="SSF51735">
    <property type="entry name" value="NAD(P)-binding Rossmann-fold domains"/>
    <property type="match status" value="1"/>
</dbReference>
<dbReference type="HOGENOM" id="CLU_010194_1_0_11"/>
<dbReference type="InterPro" id="IPR036291">
    <property type="entry name" value="NAD(P)-bd_dom_sf"/>
</dbReference>
<dbReference type="RefSeq" id="WP_011719407.1">
    <property type="nucleotide sequence ID" value="NC_008578.1"/>
</dbReference>
<gene>
    <name evidence="2" type="ordered locus">Acel_0571</name>
</gene>
<name>A0LSD4_ACIC1</name>
<dbReference type="PRINTS" id="PR00081">
    <property type="entry name" value="GDHRDH"/>
</dbReference>
<dbReference type="KEGG" id="ace:Acel_0571"/>
<accession>A0LSD4</accession>
<dbReference type="PANTHER" id="PTHR42820">
    <property type="entry name" value="SHORT-CHAIN DEHYDROGENASE REDUCTASE"/>
    <property type="match status" value="1"/>
</dbReference>
<dbReference type="EMBL" id="CP000481">
    <property type="protein sequence ID" value="ABK52344.1"/>
    <property type="molecule type" value="Genomic_DNA"/>
</dbReference>
<sequence>MNRLSARGVIVTGSSGMAADAVLRFTEEGARVFVIGKVADECRALNVPYALADLSNEDEAVAAFDAARRVLGRVDAVYGAAGGSGRAMGDGPLHSVPLDGWKASFDLNVTTAFLTAREAVRLMLDQPRDDDGSRGSVVLLASVLAWSPAPAFFATHAYASAKAAIVGLVRSAASYYAGTGVRINALAPGLVRTPMSARAASDASTMAFIARKQALTGGILAARHVTELAVELCSARTTALTGQLIAVDGGWSVLDGAAALSEESVVARRLSEPSCHDLRDRHGERSS</sequence>
<keyword evidence="3" id="KW-1185">Reference proteome</keyword>
<dbReference type="Pfam" id="PF13561">
    <property type="entry name" value="adh_short_C2"/>
    <property type="match status" value="1"/>
</dbReference>
<dbReference type="PROSITE" id="PS00061">
    <property type="entry name" value="ADH_SHORT"/>
    <property type="match status" value="1"/>
</dbReference>
<dbReference type="OrthoDB" id="4380821at2"/>
<evidence type="ECO:0000313" key="3">
    <source>
        <dbReference type="Proteomes" id="UP000008221"/>
    </source>
</evidence>
<dbReference type="InterPro" id="IPR020904">
    <property type="entry name" value="Sc_DH/Rdtase_CS"/>
</dbReference>
<organism evidence="2 3">
    <name type="scientific">Acidothermus cellulolyticus (strain ATCC 43068 / DSM 8971 / 11B)</name>
    <dbReference type="NCBI Taxonomy" id="351607"/>
    <lineage>
        <taxon>Bacteria</taxon>
        <taxon>Bacillati</taxon>
        <taxon>Actinomycetota</taxon>
        <taxon>Actinomycetes</taxon>
        <taxon>Acidothermales</taxon>
        <taxon>Acidothermaceae</taxon>
        <taxon>Acidothermus</taxon>
    </lineage>
</organism>
<dbReference type="eggNOG" id="COG1028">
    <property type="taxonomic scope" value="Bacteria"/>
</dbReference>
<dbReference type="Proteomes" id="UP000008221">
    <property type="component" value="Chromosome"/>
</dbReference>
<dbReference type="PANTHER" id="PTHR42820:SF1">
    <property type="entry name" value="SHORT-CHAIN DEHYDROGENASE_REDUCTASE FAMILY PROTEIN"/>
    <property type="match status" value="1"/>
</dbReference>
<dbReference type="InParanoid" id="A0LSD4"/>
<evidence type="ECO:0000256" key="1">
    <source>
        <dbReference type="ARBA" id="ARBA00006484"/>
    </source>
</evidence>
<protein>
    <submittedName>
        <fullName evidence="2">Short-chain dehydrogenase/reductase SDR</fullName>
    </submittedName>
</protein>
<dbReference type="InterPro" id="IPR002347">
    <property type="entry name" value="SDR_fam"/>
</dbReference>